<feature type="transmembrane region" description="Helical" evidence="1">
    <location>
        <begin position="7"/>
        <end position="25"/>
    </location>
</feature>
<organism evidence="2 3">
    <name type="scientific">Bacillus thuringiensis</name>
    <dbReference type="NCBI Taxonomy" id="1428"/>
    <lineage>
        <taxon>Bacteria</taxon>
        <taxon>Bacillati</taxon>
        <taxon>Bacillota</taxon>
        <taxon>Bacilli</taxon>
        <taxon>Bacillales</taxon>
        <taxon>Bacillaceae</taxon>
        <taxon>Bacillus</taxon>
        <taxon>Bacillus cereus group</taxon>
    </lineage>
</organism>
<feature type="transmembrane region" description="Helical" evidence="1">
    <location>
        <begin position="31"/>
        <end position="49"/>
    </location>
</feature>
<sequence>MILNVNELFIVVIVLIVSFSIGAFFKLLQFQMSYFITFAIAFLLPFLVIKMTVSATYRSVLNEGIKEGLKTLGYCITSLPVHVRVIGEVSAEIYAKQVAKKRIYKKYNIEQRPQDIILIKSNFPAIKDIITDVSKSMMEDKHNGYKLY</sequence>
<dbReference type="AlphaFoldDB" id="A0A9X6TGW2"/>
<proteinExistence type="predicted"/>
<keyword evidence="1" id="KW-0812">Transmembrane</keyword>
<keyword evidence="1" id="KW-0472">Membrane</keyword>
<evidence type="ECO:0000313" key="2">
    <source>
        <dbReference type="EMBL" id="PEA86143.1"/>
    </source>
</evidence>
<keyword evidence="1" id="KW-1133">Transmembrane helix</keyword>
<evidence type="ECO:0000313" key="3">
    <source>
        <dbReference type="Proteomes" id="UP000220702"/>
    </source>
</evidence>
<dbReference type="RefSeq" id="WP_098902764.1">
    <property type="nucleotide sequence ID" value="NZ_NVNL01000092.1"/>
</dbReference>
<gene>
    <name evidence="2" type="ORF">CON71_31610</name>
</gene>
<reference evidence="2 3" key="1">
    <citation type="submission" date="2017-09" db="EMBL/GenBank/DDBJ databases">
        <title>Large-scale bioinformatics analysis of Bacillus genomes uncovers conserved roles of natural products in bacterial physiology.</title>
        <authorList>
            <consortium name="Agbiome Team Llc"/>
            <person name="Bleich R.M."/>
            <person name="Grubbs K.J."/>
            <person name="Santa Maria K.C."/>
            <person name="Allen S.E."/>
            <person name="Farag S."/>
            <person name="Shank E.A."/>
            <person name="Bowers A."/>
        </authorList>
    </citation>
    <scope>NUCLEOTIDE SEQUENCE [LARGE SCALE GENOMIC DNA]</scope>
    <source>
        <strain evidence="2 3">AFS089089</strain>
    </source>
</reference>
<accession>A0A9X6TGW2</accession>
<evidence type="ECO:0000256" key="1">
    <source>
        <dbReference type="SAM" id="Phobius"/>
    </source>
</evidence>
<protein>
    <submittedName>
        <fullName evidence="2">Uncharacterized protein</fullName>
    </submittedName>
</protein>
<dbReference type="EMBL" id="NVNL01000092">
    <property type="protein sequence ID" value="PEA86143.1"/>
    <property type="molecule type" value="Genomic_DNA"/>
</dbReference>
<comment type="caution">
    <text evidence="2">The sequence shown here is derived from an EMBL/GenBank/DDBJ whole genome shotgun (WGS) entry which is preliminary data.</text>
</comment>
<name>A0A9X6TGW2_BACTU</name>
<dbReference type="Proteomes" id="UP000220702">
    <property type="component" value="Unassembled WGS sequence"/>
</dbReference>